<organism evidence="30 31">
    <name type="scientific">Paramecium sonneborni</name>
    <dbReference type="NCBI Taxonomy" id="65129"/>
    <lineage>
        <taxon>Eukaryota</taxon>
        <taxon>Sar</taxon>
        <taxon>Alveolata</taxon>
        <taxon>Ciliophora</taxon>
        <taxon>Intramacronucleata</taxon>
        <taxon>Oligohymenophorea</taxon>
        <taxon>Peniculida</taxon>
        <taxon>Parameciidae</taxon>
        <taxon>Paramecium</taxon>
    </lineage>
</organism>
<dbReference type="FunFam" id="3.30.200.20:FF:000828">
    <property type="entry name" value="Uncharacterized protein"/>
    <property type="match status" value="1"/>
</dbReference>
<keyword evidence="14 26" id="KW-0067">ATP-binding</keyword>
<dbReference type="SMART" id="SM00054">
    <property type="entry name" value="EFh"/>
    <property type="match status" value="4"/>
</dbReference>
<reference evidence="30" key="1">
    <citation type="submission" date="2021-01" db="EMBL/GenBank/DDBJ databases">
        <authorList>
            <consortium name="Genoscope - CEA"/>
            <person name="William W."/>
        </authorList>
    </citation>
    <scope>NUCLEOTIDE SEQUENCE</scope>
</reference>
<evidence type="ECO:0000256" key="8">
    <source>
        <dbReference type="ARBA" id="ARBA00022527"/>
    </source>
</evidence>
<evidence type="ECO:0000256" key="17">
    <source>
        <dbReference type="ARBA" id="ARBA00023069"/>
    </source>
</evidence>
<keyword evidence="31" id="KW-1185">Reference proteome</keyword>
<keyword evidence="18" id="KW-0564">Palmitate</keyword>
<dbReference type="GO" id="GO:0005509">
    <property type="term" value="F:calcium ion binding"/>
    <property type="evidence" value="ECO:0007669"/>
    <property type="project" value="InterPro"/>
</dbReference>
<evidence type="ECO:0000256" key="9">
    <source>
        <dbReference type="ARBA" id="ARBA00022679"/>
    </source>
</evidence>
<dbReference type="PROSITE" id="PS50011">
    <property type="entry name" value="PROTEIN_KINASE_DOM"/>
    <property type="match status" value="1"/>
</dbReference>
<dbReference type="EMBL" id="CAJJDN010000046">
    <property type="protein sequence ID" value="CAD8084284.1"/>
    <property type="molecule type" value="Genomic_DNA"/>
</dbReference>
<evidence type="ECO:0000256" key="20">
    <source>
        <dbReference type="ARBA" id="ARBA00023288"/>
    </source>
</evidence>
<evidence type="ECO:0000256" key="11">
    <source>
        <dbReference type="ARBA" id="ARBA00022737"/>
    </source>
</evidence>
<gene>
    <name evidence="30" type="ORF">PSON_ATCC_30995.1.T0460177</name>
</gene>
<dbReference type="FunFam" id="1.10.510.10:FF:000398">
    <property type="entry name" value="Calcium-dependent protein kinase 1"/>
    <property type="match status" value="1"/>
</dbReference>
<evidence type="ECO:0000256" key="5">
    <source>
        <dbReference type="ARBA" id="ARBA00012513"/>
    </source>
</evidence>
<dbReference type="PROSITE" id="PS00107">
    <property type="entry name" value="PROTEIN_KINASE_ATP"/>
    <property type="match status" value="1"/>
</dbReference>
<dbReference type="OrthoDB" id="40902at2759"/>
<dbReference type="InterPro" id="IPR008271">
    <property type="entry name" value="Ser/Thr_kinase_AS"/>
</dbReference>
<evidence type="ECO:0000256" key="25">
    <source>
        <dbReference type="ARBA" id="ARBA00068067"/>
    </source>
</evidence>
<keyword evidence="12 26" id="KW-0547">Nucleotide-binding</keyword>
<evidence type="ECO:0000256" key="1">
    <source>
        <dbReference type="ARBA" id="ARBA00001946"/>
    </source>
</evidence>
<dbReference type="PROSITE" id="PS00108">
    <property type="entry name" value="PROTEIN_KINASE_ST"/>
    <property type="match status" value="1"/>
</dbReference>
<evidence type="ECO:0000256" key="2">
    <source>
        <dbReference type="ARBA" id="ARBA00004230"/>
    </source>
</evidence>
<feature type="domain" description="Protein kinase" evidence="28">
    <location>
        <begin position="26"/>
        <end position="288"/>
    </location>
</feature>
<dbReference type="GO" id="GO:0005886">
    <property type="term" value="C:plasma membrane"/>
    <property type="evidence" value="ECO:0007669"/>
    <property type="project" value="UniProtKB-SubCell"/>
</dbReference>
<dbReference type="AlphaFoldDB" id="A0A8S1NC54"/>
<dbReference type="FunFam" id="1.10.238.10:FF:000383">
    <property type="entry name" value="Uncharacterized protein"/>
    <property type="match status" value="1"/>
</dbReference>
<dbReference type="PROSITE" id="PS50222">
    <property type="entry name" value="EF_HAND_2"/>
    <property type="match status" value="3"/>
</dbReference>
<proteinExistence type="inferred from homology"/>
<evidence type="ECO:0000256" key="24">
    <source>
        <dbReference type="ARBA" id="ARBA00060437"/>
    </source>
</evidence>
<dbReference type="Proteomes" id="UP000692954">
    <property type="component" value="Unassembled WGS sequence"/>
</dbReference>
<dbReference type="Pfam" id="PF00069">
    <property type="entry name" value="Pkinase"/>
    <property type="match status" value="1"/>
</dbReference>
<dbReference type="InterPro" id="IPR017441">
    <property type="entry name" value="Protein_kinase_ATP_BS"/>
</dbReference>
<keyword evidence="6" id="KW-1003">Cell membrane</keyword>
<dbReference type="PROSITE" id="PS00018">
    <property type="entry name" value="EF_HAND_1"/>
    <property type="match status" value="4"/>
</dbReference>
<comment type="subcellular location">
    <subcellularLocation>
        <location evidence="3">Cell membrane</location>
        <topology evidence="3">Lipid-anchor</topology>
        <orientation evidence="3">Cytoplasmic side</orientation>
    </subcellularLocation>
    <subcellularLocation>
        <location evidence="2">Cell projection</location>
        <location evidence="2">Cilium</location>
        <location evidence="2">Flagellum</location>
    </subcellularLocation>
    <subcellularLocation>
        <location evidence="4">Host cell membrane</location>
        <topology evidence="4">Lipid-anchor</topology>
    </subcellularLocation>
    <subcellularLocation>
        <location evidence="24">Parasitophorous vacuole membrane</location>
        <topology evidence="24">Lipid-anchor</topology>
    </subcellularLocation>
</comment>
<dbReference type="Pfam" id="PF13499">
    <property type="entry name" value="EF-hand_7"/>
    <property type="match status" value="2"/>
</dbReference>
<dbReference type="PANTHER" id="PTHR24349">
    <property type="entry name" value="SERINE/THREONINE-PROTEIN KINASE"/>
    <property type="match status" value="1"/>
</dbReference>
<evidence type="ECO:0000256" key="14">
    <source>
        <dbReference type="ARBA" id="ARBA00022840"/>
    </source>
</evidence>
<comment type="similarity">
    <text evidence="21">Belongs to the protein kinase superfamily. Ser/Thr protein kinase family. CDPK subfamily.</text>
</comment>
<comment type="caution">
    <text evidence="30">The sequence shown here is derived from an EMBL/GenBank/DDBJ whole genome shotgun (WGS) entry which is preliminary data.</text>
</comment>
<evidence type="ECO:0000256" key="4">
    <source>
        <dbReference type="ARBA" id="ARBA00004425"/>
    </source>
</evidence>
<keyword evidence="7" id="KW-1032">Host cell membrane</keyword>
<dbReference type="GO" id="GO:0005524">
    <property type="term" value="F:ATP binding"/>
    <property type="evidence" value="ECO:0007669"/>
    <property type="project" value="UniProtKB-UniRule"/>
</dbReference>
<dbReference type="EC" id="2.7.11.1" evidence="5"/>
<evidence type="ECO:0000256" key="15">
    <source>
        <dbReference type="ARBA" id="ARBA00022846"/>
    </source>
</evidence>
<evidence type="ECO:0000256" key="6">
    <source>
        <dbReference type="ARBA" id="ARBA00022475"/>
    </source>
</evidence>
<keyword evidence="11" id="KW-0677">Repeat</keyword>
<evidence type="ECO:0000313" key="30">
    <source>
        <dbReference type="EMBL" id="CAD8084284.1"/>
    </source>
</evidence>
<dbReference type="GO" id="GO:0004674">
    <property type="term" value="F:protein serine/threonine kinase activity"/>
    <property type="evidence" value="ECO:0007669"/>
    <property type="project" value="UniProtKB-KW"/>
</dbReference>
<protein>
    <recommendedName>
        <fullName evidence="25">Calcium-dependent protein kinase 1</fullName>
        <ecNumber evidence="5">2.7.11.1</ecNumber>
    </recommendedName>
</protein>
<evidence type="ECO:0000256" key="26">
    <source>
        <dbReference type="PROSITE-ProRule" id="PRU10141"/>
    </source>
</evidence>
<keyword evidence="17" id="KW-0969">Cilium</keyword>
<comment type="cofactor">
    <cofactor evidence="1">
        <name>Mg(2+)</name>
        <dbReference type="ChEBI" id="CHEBI:18420"/>
    </cofactor>
</comment>
<dbReference type="InterPro" id="IPR050205">
    <property type="entry name" value="CDPK_Ser/Thr_kinases"/>
</dbReference>
<evidence type="ECO:0000256" key="21">
    <source>
        <dbReference type="ARBA" id="ARBA00024334"/>
    </source>
</evidence>
<dbReference type="GO" id="GO:0020002">
    <property type="term" value="C:host cell plasma membrane"/>
    <property type="evidence" value="ECO:0007669"/>
    <property type="project" value="UniProtKB-SubCell"/>
</dbReference>
<evidence type="ECO:0000256" key="22">
    <source>
        <dbReference type="ARBA" id="ARBA00047899"/>
    </source>
</evidence>
<sequence length="470" mass="53676">MDNNIVIKKQWFIKSQSSKIEDAYEFDHKKLLGQGTYGQVVKAKLKGSKQQRAIKIIPKNKVRNPERFRREIEIMRNLDHPNIIKLFETFEDVRNVYLVMEICEGGELFDRIIDKGHFSENEARIIFLQIMQAVNYCHQNGICHRDLKPENFLMLTKADDSPLKVIDFGLSVIFHDNHVEKLNQGKVSMTTRAGTPYYISPEILDGKYDESCDIWSAGVILYILISGVPPFYGNTDPEILDAVKKGIFTFNIPEFKKVSESCKDLISKMICKPEKRIKSHDVLVHPWMKQQHPAGSFLSVNYQSLKNFTNFNKLKKVTLTYIASQLSEQEISELGKLFKQLDKNGDGVLTMEELTQGLTGLKKESQNEIMGVIKSIDTDGSGAVNYTEFLAATIEKSVYMKQEKLFQAFKMFDLDGSGKISRDELKQVLGSNNPGFDDNALKALIKDADKDGDGEIDYNEFIEMMDKMKQ</sequence>
<evidence type="ECO:0000259" key="28">
    <source>
        <dbReference type="PROSITE" id="PS50011"/>
    </source>
</evidence>
<evidence type="ECO:0000256" key="19">
    <source>
        <dbReference type="ARBA" id="ARBA00023273"/>
    </source>
</evidence>
<keyword evidence="13" id="KW-0418">Kinase</keyword>
<keyword evidence="19" id="KW-0966">Cell projection</keyword>
<evidence type="ECO:0000256" key="16">
    <source>
        <dbReference type="ARBA" id="ARBA00022870"/>
    </source>
</evidence>
<comment type="catalytic activity">
    <reaction evidence="22">
        <text>L-threonyl-[protein] + ATP = O-phospho-L-threonyl-[protein] + ADP + H(+)</text>
        <dbReference type="Rhea" id="RHEA:46608"/>
        <dbReference type="Rhea" id="RHEA-COMP:11060"/>
        <dbReference type="Rhea" id="RHEA-COMP:11605"/>
        <dbReference type="ChEBI" id="CHEBI:15378"/>
        <dbReference type="ChEBI" id="CHEBI:30013"/>
        <dbReference type="ChEBI" id="CHEBI:30616"/>
        <dbReference type="ChEBI" id="CHEBI:61977"/>
        <dbReference type="ChEBI" id="CHEBI:456216"/>
        <dbReference type="EC" id="2.7.11.1"/>
    </reaction>
</comment>
<feature type="domain" description="EF-hand" evidence="29">
    <location>
        <begin position="400"/>
        <end position="435"/>
    </location>
</feature>
<dbReference type="GO" id="GO:0031514">
    <property type="term" value="C:motile cilium"/>
    <property type="evidence" value="ECO:0007669"/>
    <property type="project" value="UniProtKB-SubCell"/>
</dbReference>
<dbReference type="InterPro" id="IPR000719">
    <property type="entry name" value="Prot_kinase_dom"/>
</dbReference>
<keyword evidence="16" id="KW-1043">Host membrane</keyword>
<keyword evidence="8 27" id="KW-0723">Serine/threonine-protein kinase</keyword>
<evidence type="ECO:0000256" key="18">
    <source>
        <dbReference type="ARBA" id="ARBA00023139"/>
    </source>
</evidence>
<dbReference type="FunFam" id="1.10.238.10:FF:000299">
    <property type="entry name" value="Uncharacterized protein"/>
    <property type="match status" value="1"/>
</dbReference>
<comment type="catalytic activity">
    <reaction evidence="23">
        <text>L-seryl-[protein] + ATP = O-phospho-L-seryl-[protein] + ADP + H(+)</text>
        <dbReference type="Rhea" id="RHEA:17989"/>
        <dbReference type="Rhea" id="RHEA-COMP:9863"/>
        <dbReference type="Rhea" id="RHEA-COMP:11604"/>
        <dbReference type="ChEBI" id="CHEBI:15378"/>
        <dbReference type="ChEBI" id="CHEBI:29999"/>
        <dbReference type="ChEBI" id="CHEBI:30616"/>
        <dbReference type="ChEBI" id="CHEBI:83421"/>
        <dbReference type="ChEBI" id="CHEBI:456216"/>
        <dbReference type="EC" id="2.7.11.1"/>
    </reaction>
</comment>
<evidence type="ECO:0000313" key="31">
    <source>
        <dbReference type="Proteomes" id="UP000692954"/>
    </source>
</evidence>
<dbReference type="CDD" id="cd05117">
    <property type="entry name" value="STKc_CAMK"/>
    <property type="match status" value="1"/>
</dbReference>
<dbReference type="GO" id="GO:0020005">
    <property type="term" value="C:symbiont-containing vacuole membrane"/>
    <property type="evidence" value="ECO:0007669"/>
    <property type="project" value="UniProtKB-SubCell"/>
</dbReference>
<dbReference type="InterPro" id="IPR018247">
    <property type="entry name" value="EF_Hand_1_Ca_BS"/>
</dbReference>
<evidence type="ECO:0000256" key="27">
    <source>
        <dbReference type="RuleBase" id="RU000304"/>
    </source>
</evidence>
<evidence type="ECO:0000259" key="29">
    <source>
        <dbReference type="PROSITE" id="PS50222"/>
    </source>
</evidence>
<evidence type="ECO:0000256" key="23">
    <source>
        <dbReference type="ARBA" id="ARBA00048679"/>
    </source>
</evidence>
<evidence type="ECO:0000256" key="12">
    <source>
        <dbReference type="ARBA" id="ARBA00022741"/>
    </source>
</evidence>
<dbReference type="CDD" id="cd00051">
    <property type="entry name" value="EFh"/>
    <property type="match status" value="1"/>
</dbReference>
<name>A0A8S1NC54_9CILI</name>
<accession>A0A8S1NC54</accession>
<evidence type="ECO:0000256" key="13">
    <source>
        <dbReference type="ARBA" id="ARBA00022777"/>
    </source>
</evidence>
<evidence type="ECO:0000256" key="7">
    <source>
        <dbReference type="ARBA" id="ARBA00022511"/>
    </source>
</evidence>
<keyword evidence="10" id="KW-0519">Myristate</keyword>
<evidence type="ECO:0000256" key="3">
    <source>
        <dbReference type="ARBA" id="ARBA00004342"/>
    </source>
</evidence>
<evidence type="ECO:0000256" key="10">
    <source>
        <dbReference type="ARBA" id="ARBA00022707"/>
    </source>
</evidence>
<keyword evidence="16" id="KW-0472">Membrane</keyword>
<feature type="domain" description="EF-hand" evidence="29">
    <location>
        <begin position="436"/>
        <end position="470"/>
    </location>
</feature>
<keyword evidence="9" id="KW-0808">Transferase</keyword>
<feature type="binding site" evidence="26">
    <location>
        <position position="55"/>
    </location>
    <ligand>
        <name>ATP</name>
        <dbReference type="ChEBI" id="CHEBI:30616"/>
    </ligand>
</feature>
<dbReference type="InterPro" id="IPR002048">
    <property type="entry name" value="EF_hand_dom"/>
</dbReference>
<keyword evidence="15" id="KW-0282">Flagellum</keyword>
<dbReference type="SMART" id="SM00220">
    <property type="entry name" value="S_TKc"/>
    <property type="match status" value="1"/>
</dbReference>
<keyword evidence="20" id="KW-0449">Lipoprotein</keyword>
<feature type="domain" description="EF-hand" evidence="29">
    <location>
        <begin position="329"/>
        <end position="364"/>
    </location>
</feature>